<name>A0AAQ3XBD9_PASNO</name>
<dbReference type="AlphaFoldDB" id="A0AAQ3XBD9"/>
<keyword evidence="3" id="KW-1185">Reference proteome</keyword>
<organism evidence="2 3">
    <name type="scientific">Paspalum notatum var. saurae</name>
    <dbReference type="NCBI Taxonomy" id="547442"/>
    <lineage>
        <taxon>Eukaryota</taxon>
        <taxon>Viridiplantae</taxon>
        <taxon>Streptophyta</taxon>
        <taxon>Embryophyta</taxon>
        <taxon>Tracheophyta</taxon>
        <taxon>Spermatophyta</taxon>
        <taxon>Magnoliopsida</taxon>
        <taxon>Liliopsida</taxon>
        <taxon>Poales</taxon>
        <taxon>Poaceae</taxon>
        <taxon>PACMAD clade</taxon>
        <taxon>Panicoideae</taxon>
        <taxon>Andropogonodae</taxon>
        <taxon>Paspaleae</taxon>
        <taxon>Paspalinae</taxon>
        <taxon>Paspalum</taxon>
    </lineage>
</organism>
<sequence>MPLVVPGCLSASTAVLPFGCPAPAPWLPLHFRLPASLRPLPGSGRPPPCVRSPAPLASPRPAHRNYTLLKVHRQRLSNAAGEWKSDAFTPFGFHGRDPMVETSVRCYCLQPLMDSESMISPSLMLISDEALLTISMVFAYLAGVVPSGQTSTRIRNRLGVSQQAKEPSSSGSGRDSKFLPGRNTGFDPSSMWSEVRAKLSEALQAHVQDAGLDREDELTSDRKNYPLSMLAIHAGPRLRLLLITFQLLEMEARGTL</sequence>
<evidence type="ECO:0000313" key="3">
    <source>
        <dbReference type="Proteomes" id="UP001341281"/>
    </source>
</evidence>
<accession>A0AAQ3XBD9</accession>
<dbReference type="Proteomes" id="UP001341281">
    <property type="component" value="Chromosome 09"/>
</dbReference>
<gene>
    <name evidence="2" type="ORF">U9M48_038173</name>
</gene>
<evidence type="ECO:0000256" key="1">
    <source>
        <dbReference type="SAM" id="MobiDB-lite"/>
    </source>
</evidence>
<dbReference type="PANTHER" id="PTHR36807">
    <property type="entry name" value="PHOSPHOGLYCOLATE PHOSPHATASE"/>
    <property type="match status" value="1"/>
</dbReference>
<proteinExistence type="predicted"/>
<reference evidence="2 3" key="1">
    <citation type="submission" date="2024-02" db="EMBL/GenBank/DDBJ databases">
        <title>High-quality chromosome-scale genome assembly of Pensacola bahiagrass (Paspalum notatum Flugge var. saurae).</title>
        <authorList>
            <person name="Vega J.M."/>
            <person name="Podio M."/>
            <person name="Orjuela J."/>
            <person name="Siena L.A."/>
            <person name="Pessino S.C."/>
            <person name="Combes M.C."/>
            <person name="Mariac C."/>
            <person name="Albertini E."/>
            <person name="Pupilli F."/>
            <person name="Ortiz J.P.A."/>
            <person name="Leblanc O."/>
        </authorList>
    </citation>
    <scope>NUCLEOTIDE SEQUENCE [LARGE SCALE GENOMIC DNA]</scope>
    <source>
        <strain evidence="2">R1</strain>
        <tissue evidence="2">Leaf</tissue>
    </source>
</reference>
<dbReference type="PANTHER" id="PTHR36807:SF2">
    <property type="entry name" value="PHOSPHOGLYCOLATE PHOSPHATASE"/>
    <property type="match status" value="1"/>
</dbReference>
<evidence type="ECO:0000313" key="2">
    <source>
        <dbReference type="EMBL" id="WVZ92080.1"/>
    </source>
</evidence>
<protein>
    <submittedName>
        <fullName evidence="2">Uncharacterized protein</fullName>
    </submittedName>
</protein>
<feature type="region of interest" description="Disordered" evidence="1">
    <location>
        <begin position="156"/>
        <end position="187"/>
    </location>
</feature>
<dbReference type="EMBL" id="CP144753">
    <property type="protein sequence ID" value="WVZ92080.1"/>
    <property type="molecule type" value="Genomic_DNA"/>
</dbReference>
<feature type="compositionally biased region" description="Polar residues" evidence="1">
    <location>
        <begin position="156"/>
        <end position="173"/>
    </location>
</feature>